<gene>
    <name evidence="1" type="ORF">HMPREF9441_01671</name>
</gene>
<accession>G5SQN1</accession>
<name>G5SQN1_9BACT</name>
<dbReference type="AlphaFoldDB" id="G5SQN1"/>
<evidence type="ECO:0000313" key="2">
    <source>
        <dbReference type="Proteomes" id="UP000003598"/>
    </source>
</evidence>
<dbReference type="HOGENOM" id="CLU_3101789_0_0_10"/>
<evidence type="ECO:0000313" key="1">
    <source>
        <dbReference type="EMBL" id="EHH00434.1"/>
    </source>
</evidence>
<protein>
    <submittedName>
        <fullName evidence="1">Uncharacterized protein</fullName>
    </submittedName>
</protein>
<organism evidence="1 2">
    <name type="scientific">Paraprevotella clara YIT 11840</name>
    <dbReference type="NCBI Taxonomy" id="762968"/>
    <lineage>
        <taxon>Bacteria</taxon>
        <taxon>Pseudomonadati</taxon>
        <taxon>Bacteroidota</taxon>
        <taxon>Bacteroidia</taxon>
        <taxon>Bacteroidales</taxon>
        <taxon>Prevotellaceae</taxon>
        <taxon>Paraprevotella</taxon>
    </lineage>
</organism>
<dbReference type="EMBL" id="AFFY01000022">
    <property type="protein sequence ID" value="EHH00434.1"/>
    <property type="molecule type" value="Genomic_DNA"/>
</dbReference>
<dbReference type="STRING" id="762968.HMPREF9441_01671"/>
<keyword evidence="2" id="KW-1185">Reference proteome</keyword>
<reference evidence="1 2" key="1">
    <citation type="submission" date="2011-03" db="EMBL/GenBank/DDBJ databases">
        <authorList>
            <person name="Weinstock G."/>
            <person name="Sodergren E."/>
            <person name="Clifton S."/>
            <person name="Fulton L."/>
            <person name="Fulton B."/>
            <person name="Courtney L."/>
            <person name="Fronick C."/>
            <person name="Harrison M."/>
            <person name="Strong C."/>
            <person name="Farmer C."/>
            <person name="Delahaunty K."/>
            <person name="Markovic C."/>
            <person name="Hall O."/>
            <person name="Minx P."/>
            <person name="Tomlinson C."/>
            <person name="Mitreva M."/>
            <person name="Hou S."/>
            <person name="Chen J."/>
            <person name="Wollam A."/>
            <person name="Pepin K.H."/>
            <person name="Johnson M."/>
            <person name="Bhonagiri V."/>
            <person name="Zhang X."/>
            <person name="Suruliraj S."/>
            <person name="Warren W."/>
            <person name="Chinwalla A."/>
            <person name="Mardis E.R."/>
            <person name="Wilson R.K."/>
        </authorList>
    </citation>
    <scope>NUCLEOTIDE SEQUENCE [LARGE SCALE GENOMIC DNA]</scope>
    <source>
        <strain evidence="1 2">YIT 11840</strain>
    </source>
</reference>
<comment type="caution">
    <text evidence="1">The sequence shown here is derived from an EMBL/GenBank/DDBJ whole genome shotgun (WGS) entry which is preliminary data.</text>
</comment>
<sequence>MSSLPPWFKTTIQSKTIEISNTTFRYQILSNPVSNNIRKYQASHIQHKENF</sequence>
<proteinExistence type="predicted"/>
<dbReference type="Proteomes" id="UP000003598">
    <property type="component" value="Unassembled WGS sequence"/>
</dbReference>